<gene>
    <name evidence="2" type="ORF">S01H4_16969</name>
</gene>
<dbReference type="Pfam" id="PF00005">
    <property type="entry name" value="ABC_tran"/>
    <property type="match status" value="1"/>
</dbReference>
<dbReference type="GO" id="GO:0005524">
    <property type="term" value="F:ATP binding"/>
    <property type="evidence" value="ECO:0007669"/>
    <property type="project" value="InterPro"/>
</dbReference>
<organism evidence="2">
    <name type="scientific">marine sediment metagenome</name>
    <dbReference type="NCBI Taxonomy" id="412755"/>
    <lineage>
        <taxon>unclassified sequences</taxon>
        <taxon>metagenomes</taxon>
        <taxon>ecological metagenomes</taxon>
    </lineage>
</organism>
<dbReference type="PANTHER" id="PTHR24220">
    <property type="entry name" value="IMPORT ATP-BINDING PROTEIN"/>
    <property type="match status" value="1"/>
</dbReference>
<dbReference type="InterPro" id="IPR003439">
    <property type="entry name" value="ABC_transporter-like_ATP-bd"/>
</dbReference>
<dbReference type="SUPFAM" id="SSF52540">
    <property type="entry name" value="P-loop containing nucleoside triphosphate hydrolases"/>
    <property type="match status" value="1"/>
</dbReference>
<dbReference type="PANTHER" id="PTHR24220:SF470">
    <property type="entry name" value="CELL DIVISION ATP-BINDING PROTEIN FTSE"/>
    <property type="match status" value="1"/>
</dbReference>
<dbReference type="Gene3D" id="3.40.50.300">
    <property type="entry name" value="P-loop containing nucleotide triphosphate hydrolases"/>
    <property type="match status" value="1"/>
</dbReference>
<evidence type="ECO:0000259" key="1">
    <source>
        <dbReference type="Pfam" id="PF00005"/>
    </source>
</evidence>
<comment type="caution">
    <text evidence="2">The sequence shown here is derived from an EMBL/GenBank/DDBJ whole genome shotgun (WGS) entry which is preliminary data.</text>
</comment>
<dbReference type="GO" id="GO:0022857">
    <property type="term" value="F:transmembrane transporter activity"/>
    <property type="evidence" value="ECO:0007669"/>
    <property type="project" value="TreeGrafter"/>
</dbReference>
<evidence type="ECO:0000313" key="2">
    <source>
        <dbReference type="EMBL" id="GAG58190.1"/>
    </source>
</evidence>
<dbReference type="GO" id="GO:0016887">
    <property type="term" value="F:ATP hydrolysis activity"/>
    <property type="evidence" value="ECO:0007669"/>
    <property type="project" value="InterPro"/>
</dbReference>
<dbReference type="AlphaFoldDB" id="X0YPN9"/>
<feature type="non-terminal residue" evidence="2">
    <location>
        <position position="1"/>
    </location>
</feature>
<protein>
    <recommendedName>
        <fullName evidence="1">ABC transporter domain-containing protein</fullName>
    </recommendedName>
</protein>
<accession>X0YPN9</accession>
<dbReference type="EMBL" id="BART01007456">
    <property type="protein sequence ID" value="GAG58190.1"/>
    <property type="molecule type" value="Genomic_DNA"/>
</dbReference>
<proteinExistence type="predicted"/>
<sequence length="140" mass="15738">YKLLLEKNVFENVAFALEVCGAPDAEVRRKVPKVLKLVGLEKKAENFPDELSGGEKQRVSIARALIHSPKLLIADEPTGNLDPVTAWEIIELLIRINKKQGTIILLATHEKTIVDRLRKRVVTIKNGKFVSDEKQGKYIV</sequence>
<name>X0YPN9_9ZZZZ</name>
<feature type="domain" description="ABC transporter" evidence="1">
    <location>
        <begin position="6"/>
        <end position="78"/>
    </location>
</feature>
<dbReference type="InterPro" id="IPR027417">
    <property type="entry name" value="P-loop_NTPase"/>
</dbReference>
<dbReference type="InterPro" id="IPR015854">
    <property type="entry name" value="ABC_transpr_LolD-like"/>
</dbReference>
<reference evidence="2" key="1">
    <citation type="journal article" date="2014" name="Front. Microbiol.">
        <title>High frequency of phylogenetically diverse reductive dehalogenase-homologous genes in deep subseafloor sedimentary metagenomes.</title>
        <authorList>
            <person name="Kawai M."/>
            <person name="Futagami T."/>
            <person name="Toyoda A."/>
            <person name="Takaki Y."/>
            <person name="Nishi S."/>
            <person name="Hori S."/>
            <person name="Arai W."/>
            <person name="Tsubouchi T."/>
            <person name="Morono Y."/>
            <person name="Uchiyama I."/>
            <person name="Ito T."/>
            <person name="Fujiyama A."/>
            <person name="Inagaki F."/>
            <person name="Takami H."/>
        </authorList>
    </citation>
    <scope>NUCLEOTIDE SEQUENCE</scope>
    <source>
        <strain evidence="2">Expedition CK06-06</strain>
    </source>
</reference>
<dbReference type="GO" id="GO:0005886">
    <property type="term" value="C:plasma membrane"/>
    <property type="evidence" value="ECO:0007669"/>
    <property type="project" value="TreeGrafter"/>
</dbReference>